<proteinExistence type="predicted"/>
<dbReference type="Proteomes" id="UP000198145">
    <property type="component" value="Unassembled WGS sequence"/>
</dbReference>
<dbReference type="STRING" id="46680.GCA_000807755_03732"/>
<protein>
    <submittedName>
        <fullName evidence="2">DoxX family protein</fullName>
    </submittedName>
</protein>
<sequence length="130" mass="13891">MTSAAIARLALGVVFLYHGLVPKLLFLSPDEVRMIEAHGWPLSTQRIAEVAGALEIVLALFILLLRRSRWPLWLAAAALAGLLVDVALFASELLLGAFNPVSTNIAALALCAIALLGERDAHGSRPTSLR</sequence>
<dbReference type="eggNOG" id="ENOG50338MP">
    <property type="taxonomic scope" value="Bacteria"/>
</dbReference>
<dbReference type="EMBL" id="NJBA01000004">
    <property type="protein sequence ID" value="OWP50376.1"/>
    <property type="molecule type" value="Genomic_DNA"/>
</dbReference>
<keyword evidence="1" id="KW-0472">Membrane</keyword>
<dbReference type="AlphaFoldDB" id="A0A2D0AE27"/>
<evidence type="ECO:0000313" key="2">
    <source>
        <dbReference type="EMBL" id="OWP50376.1"/>
    </source>
</evidence>
<keyword evidence="1" id="KW-1133">Transmembrane helix</keyword>
<accession>A0A2D0AE27</accession>
<evidence type="ECO:0000313" key="3">
    <source>
        <dbReference type="Proteomes" id="UP000198145"/>
    </source>
</evidence>
<reference evidence="2 3" key="1">
    <citation type="submission" date="2017-06" db="EMBL/GenBank/DDBJ databases">
        <title>Draft genome of Pseudomonas nitroreducens DF05.</title>
        <authorList>
            <person name="Iyer R."/>
        </authorList>
    </citation>
    <scope>NUCLEOTIDE SEQUENCE [LARGE SCALE GENOMIC DNA]</scope>
    <source>
        <strain evidence="2 3">DF05</strain>
    </source>
</reference>
<comment type="caution">
    <text evidence="2">The sequence shown here is derived from an EMBL/GenBank/DDBJ whole genome shotgun (WGS) entry which is preliminary data.</text>
</comment>
<evidence type="ECO:0000256" key="1">
    <source>
        <dbReference type="SAM" id="Phobius"/>
    </source>
</evidence>
<feature type="transmembrane region" description="Helical" evidence="1">
    <location>
        <begin position="7"/>
        <end position="27"/>
    </location>
</feature>
<feature type="transmembrane region" description="Helical" evidence="1">
    <location>
        <begin position="97"/>
        <end position="116"/>
    </location>
</feature>
<dbReference type="RefSeq" id="WP_088417787.1">
    <property type="nucleotide sequence ID" value="NZ_NJBA01000004.1"/>
</dbReference>
<dbReference type="InterPro" id="IPR025695">
    <property type="entry name" value="DoxX-like"/>
</dbReference>
<gene>
    <name evidence="2" type="ORF">CEG18_12580</name>
</gene>
<dbReference type="Pfam" id="PF13781">
    <property type="entry name" value="DoxX_3"/>
    <property type="match status" value="1"/>
</dbReference>
<feature type="transmembrane region" description="Helical" evidence="1">
    <location>
        <begin position="47"/>
        <end position="65"/>
    </location>
</feature>
<keyword evidence="1" id="KW-0812">Transmembrane</keyword>
<feature type="transmembrane region" description="Helical" evidence="1">
    <location>
        <begin position="72"/>
        <end position="91"/>
    </location>
</feature>
<organism evidence="2 3">
    <name type="scientific">Pseudomonas nitroreducens</name>
    <dbReference type="NCBI Taxonomy" id="46680"/>
    <lineage>
        <taxon>Bacteria</taxon>
        <taxon>Pseudomonadati</taxon>
        <taxon>Pseudomonadota</taxon>
        <taxon>Gammaproteobacteria</taxon>
        <taxon>Pseudomonadales</taxon>
        <taxon>Pseudomonadaceae</taxon>
        <taxon>Pseudomonas</taxon>
    </lineage>
</organism>
<name>A0A2D0AE27_PSENT</name>